<sequence>MAAPQSPSDATSLVDLPPELLLQIISESLPEGFESLALSCKAVYQLCTPFIKQHNLRRAQFSKFQYSPFSYSGQDPLRRPIRHAYDLIERIAREPIVARYIQHADLGRDSRNRIHPPAGIQSGIDRNGPVAALFATSPCLKQAGLDWIEYHKHIADDYNKVDLLGPYSQHAAAFVLTLLPNAQYLKLPQLWAPTDLSHKLVNTVVERARQSASTQHVQQHSSSLAQVVRFNSRTYLSSAVTPKDLRLSPFLALPELRSYNGPNPQAVSATPGDVSHNQLPLGEKLESARIWMYYAHWDICRFLRLIEGEAGTRLEGLTICLATAGHAIVPGHMSMRGFQCLREHQLPVELFACMISYIATRINKSLEDLSYGDMESLEVKLSDLVPDSVTHLVLYSNGTAPHHGDALKILFHDFQALKATRLPALEEIVFDRISR</sequence>
<dbReference type="EMBL" id="JAQQWE010000010">
    <property type="protein sequence ID" value="KAK7937218.1"/>
    <property type="molecule type" value="Genomic_DNA"/>
</dbReference>
<dbReference type="GeneID" id="92083370"/>
<evidence type="ECO:0000313" key="2">
    <source>
        <dbReference type="Proteomes" id="UP001391051"/>
    </source>
</evidence>
<name>A0ABR1PS13_9PEZI</name>
<comment type="caution">
    <text evidence="1">The sequence shown here is derived from an EMBL/GenBank/DDBJ whole genome shotgun (WGS) entry which is preliminary data.</text>
</comment>
<dbReference type="Proteomes" id="UP001391051">
    <property type="component" value="Unassembled WGS sequence"/>
</dbReference>
<evidence type="ECO:0000313" key="1">
    <source>
        <dbReference type="EMBL" id="KAK7937218.1"/>
    </source>
</evidence>
<evidence type="ECO:0008006" key="3">
    <source>
        <dbReference type="Google" id="ProtNLM"/>
    </source>
</evidence>
<keyword evidence="2" id="KW-1185">Reference proteome</keyword>
<accession>A0ABR1PS13</accession>
<reference evidence="1 2" key="1">
    <citation type="submission" date="2023-01" db="EMBL/GenBank/DDBJ databases">
        <title>Analysis of 21 Apiospora genomes using comparative genomics revels a genus with tremendous synthesis potential of carbohydrate active enzymes and secondary metabolites.</title>
        <authorList>
            <person name="Sorensen T."/>
        </authorList>
    </citation>
    <scope>NUCLEOTIDE SEQUENCE [LARGE SCALE GENOMIC DNA]</scope>
    <source>
        <strain evidence="1 2">CBS 24483</strain>
    </source>
</reference>
<dbReference type="RefSeq" id="XP_066692546.1">
    <property type="nucleotide sequence ID" value="XM_066850308.1"/>
</dbReference>
<gene>
    <name evidence="1" type="ORF">PG986_014086</name>
</gene>
<proteinExistence type="predicted"/>
<organism evidence="1 2">
    <name type="scientific">Apiospora aurea</name>
    <dbReference type="NCBI Taxonomy" id="335848"/>
    <lineage>
        <taxon>Eukaryota</taxon>
        <taxon>Fungi</taxon>
        <taxon>Dikarya</taxon>
        <taxon>Ascomycota</taxon>
        <taxon>Pezizomycotina</taxon>
        <taxon>Sordariomycetes</taxon>
        <taxon>Xylariomycetidae</taxon>
        <taxon>Amphisphaeriales</taxon>
        <taxon>Apiosporaceae</taxon>
        <taxon>Apiospora</taxon>
    </lineage>
</organism>
<protein>
    <recommendedName>
        <fullName evidence="3">F-box domain-containing protein</fullName>
    </recommendedName>
</protein>